<feature type="domain" description="Alpha/beta hydrolase fold-3" evidence="2">
    <location>
        <begin position="140"/>
        <end position="346"/>
    </location>
</feature>
<dbReference type="PANTHER" id="PTHR48081:SF8">
    <property type="entry name" value="ALPHA_BETA HYDROLASE FOLD-3 DOMAIN-CONTAINING PROTEIN-RELATED"/>
    <property type="match status" value="1"/>
</dbReference>
<organism evidence="3 4">
    <name type="scientific">Microbacterium invictum</name>
    <dbReference type="NCBI Taxonomy" id="515415"/>
    <lineage>
        <taxon>Bacteria</taxon>
        <taxon>Bacillati</taxon>
        <taxon>Actinomycetota</taxon>
        <taxon>Actinomycetes</taxon>
        <taxon>Micrococcales</taxon>
        <taxon>Microbacteriaceae</taxon>
        <taxon>Microbacterium</taxon>
    </lineage>
</organism>
<gene>
    <name evidence="3" type="ORF">T9R20_12455</name>
</gene>
<dbReference type="GO" id="GO:0016787">
    <property type="term" value="F:hydrolase activity"/>
    <property type="evidence" value="ECO:0007669"/>
    <property type="project" value="UniProtKB-KW"/>
</dbReference>
<sequence length="373" mass="39517">MPINPAARSAPGADAAPAASRPIDPALLTIPDGAVDVTVVREIDGLSYIDPDDPAMPSYRVIANNRQPVALRDMMILPVRTGYIGQDRLKPDPALVPPTGAEAVPDVDVDTVYLPVRDGVASALVYRPQGVAPGDMLGVILYVHGGGFTVGSAADTDYITRRLAKDNGVIVVSANYRLAPEYPFPTPLDDVADLYAWLRTDAGRIGGDPGWVAVAGDSAGSNFAAALPLLVRTRGLPAPDAVLMYGAFVDFVQERWPSFQAQAPRGIVYDSAFFGFIRGAYLPTTDWTDPLASPIYGDLAGYPPTFLATGTHDPIVDSAKAFAEALAAEGVPVDGYFPEGMPHGFYFFPGVQSPEGDVAFERTAAFLARHRAA</sequence>
<dbReference type="Proteomes" id="UP001324533">
    <property type="component" value="Chromosome"/>
</dbReference>
<dbReference type="EMBL" id="CP139779">
    <property type="protein sequence ID" value="WQB69503.1"/>
    <property type="molecule type" value="Genomic_DNA"/>
</dbReference>
<dbReference type="InterPro" id="IPR050300">
    <property type="entry name" value="GDXG_lipolytic_enzyme"/>
</dbReference>
<evidence type="ECO:0000313" key="4">
    <source>
        <dbReference type="Proteomes" id="UP001324533"/>
    </source>
</evidence>
<evidence type="ECO:0000313" key="3">
    <source>
        <dbReference type="EMBL" id="WQB69503.1"/>
    </source>
</evidence>
<proteinExistence type="predicted"/>
<name>A0ABZ0V7B6_9MICO</name>
<evidence type="ECO:0000256" key="1">
    <source>
        <dbReference type="ARBA" id="ARBA00022801"/>
    </source>
</evidence>
<dbReference type="SUPFAM" id="SSF53474">
    <property type="entry name" value="alpha/beta-Hydrolases"/>
    <property type="match status" value="1"/>
</dbReference>
<dbReference type="Gene3D" id="3.40.50.1820">
    <property type="entry name" value="alpha/beta hydrolase"/>
    <property type="match status" value="1"/>
</dbReference>
<dbReference type="RefSeq" id="WP_322409625.1">
    <property type="nucleotide sequence ID" value="NZ_CP139779.1"/>
</dbReference>
<keyword evidence="4" id="KW-1185">Reference proteome</keyword>
<reference evidence="3 4" key="1">
    <citation type="submission" date="2023-06" db="EMBL/GenBank/DDBJ databases">
        <title>Rock-solubilizing bacteria, Microbacterium invictum, promotes re-establishment of vegetation in rocky wasteland by accelerating rock bio-weathering and reshaping soil bacterial community.</title>
        <authorList>
            <person name="Liu C."/>
        </authorList>
    </citation>
    <scope>NUCLEOTIDE SEQUENCE [LARGE SCALE GENOMIC DNA]</scope>
    <source>
        <strain evidence="3 4">X-18</strain>
    </source>
</reference>
<protein>
    <submittedName>
        <fullName evidence="3">Alpha/beta hydrolase</fullName>
    </submittedName>
</protein>
<accession>A0ABZ0V7B6</accession>
<evidence type="ECO:0000259" key="2">
    <source>
        <dbReference type="Pfam" id="PF07859"/>
    </source>
</evidence>
<dbReference type="InterPro" id="IPR013094">
    <property type="entry name" value="AB_hydrolase_3"/>
</dbReference>
<keyword evidence="1 3" id="KW-0378">Hydrolase</keyword>
<dbReference type="Pfam" id="PF07859">
    <property type="entry name" value="Abhydrolase_3"/>
    <property type="match status" value="1"/>
</dbReference>
<dbReference type="PANTHER" id="PTHR48081">
    <property type="entry name" value="AB HYDROLASE SUPERFAMILY PROTEIN C4A8.06C"/>
    <property type="match status" value="1"/>
</dbReference>
<dbReference type="InterPro" id="IPR029058">
    <property type="entry name" value="AB_hydrolase_fold"/>
</dbReference>